<keyword evidence="2" id="KW-0560">Oxidoreductase</keyword>
<dbReference type="SUPFAM" id="SSF52283">
    <property type="entry name" value="Formate/glycerate dehydrogenase catalytic domain-like"/>
    <property type="match status" value="1"/>
</dbReference>
<evidence type="ECO:0000313" key="8">
    <source>
        <dbReference type="EMBL" id="KAH0921371.1"/>
    </source>
</evidence>
<dbReference type="SUPFAM" id="SSF51735">
    <property type="entry name" value="NAD(P)-binding Rossmann-fold domains"/>
    <property type="match status" value="1"/>
</dbReference>
<comment type="subcellular location">
    <subcellularLocation>
        <location evidence="1">Nucleus</location>
    </subcellularLocation>
</comment>
<dbReference type="SUPFAM" id="SSF47459">
    <property type="entry name" value="HLH, helix-loop-helix DNA-binding domain"/>
    <property type="match status" value="1"/>
</dbReference>
<evidence type="ECO:0000256" key="5">
    <source>
        <dbReference type="ARBA" id="ARBA00023242"/>
    </source>
</evidence>
<keyword evidence="4" id="KW-0804">Transcription</keyword>
<dbReference type="InterPro" id="IPR011598">
    <property type="entry name" value="bHLH_dom"/>
</dbReference>
<keyword evidence="6" id="KW-0175">Coiled coil</keyword>
<dbReference type="EMBL" id="JAGKQM010000006">
    <property type="protein sequence ID" value="KAH0921371.1"/>
    <property type="molecule type" value="Genomic_DNA"/>
</dbReference>
<keyword evidence="9" id="KW-1185">Reference proteome</keyword>
<dbReference type="CDD" id="cd12156">
    <property type="entry name" value="HPPR"/>
    <property type="match status" value="1"/>
</dbReference>
<evidence type="ECO:0000259" key="7">
    <source>
        <dbReference type="PROSITE" id="PS50888"/>
    </source>
</evidence>
<feature type="coiled-coil region" evidence="6">
    <location>
        <begin position="130"/>
        <end position="157"/>
    </location>
</feature>
<reference evidence="8 9" key="1">
    <citation type="submission" date="2021-05" db="EMBL/GenBank/DDBJ databases">
        <title>Genome Assembly of Synthetic Allotetraploid Brassica napus Reveals Homoeologous Exchanges between Subgenomes.</title>
        <authorList>
            <person name="Davis J.T."/>
        </authorList>
    </citation>
    <scope>NUCLEOTIDE SEQUENCE [LARGE SCALE GENOMIC DNA]</scope>
    <source>
        <strain evidence="9">cv. Da-Ae</strain>
        <tissue evidence="8">Seedling</tissue>
    </source>
</reference>
<dbReference type="InterPro" id="IPR050223">
    <property type="entry name" value="D-isomer_2-hydroxyacid_DH"/>
</dbReference>
<dbReference type="Gene3D" id="4.10.280.10">
    <property type="entry name" value="Helix-loop-helix DNA-binding domain"/>
    <property type="match status" value="1"/>
</dbReference>
<dbReference type="SUPFAM" id="SSF56322">
    <property type="entry name" value="ADC synthase"/>
    <property type="match status" value="1"/>
</dbReference>
<proteinExistence type="predicted"/>
<dbReference type="Pfam" id="PF02826">
    <property type="entry name" value="2-Hacid_dh_C"/>
    <property type="match status" value="1"/>
</dbReference>
<evidence type="ECO:0000313" key="9">
    <source>
        <dbReference type="Proteomes" id="UP000824890"/>
    </source>
</evidence>
<evidence type="ECO:0000256" key="4">
    <source>
        <dbReference type="ARBA" id="ARBA00023163"/>
    </source>
</evidence>
<dbReference type="Pfam" id="PF00010">
    <property type="entry name" value="HLH"/>
    <property type="match status" value="1"/>
</dbReference>
<dbReference type="InterPro" id="IPR036291">
    <property type="entry name" value="NAD(P)-bd_dom_sf"/>
</dbReference>
<dbReference type="InterPro" id="IPR036638">
    <property type="entry name" value="HLH_DNA-bd_sf"/>
</dbReference>
<dbReference type="PANTHER" id="PTHR10996:SF268">
    <property type="entry name" value="GLYOXYLATE_HYDROXYPYRUVATE REDUCTASE HPR3"/>
    <property type="match status" value="1"/>
</dbReference>
<dbReference type="Gene3D" id="3.60.120.10">
    <property type="entry name" value="Anthranilate synthase"/>
    <property type="match status" value="1"/>
</dbReference>
<evidence type="ECO:0000256" key="2">
    <source>
        <dbReference type="ARBA" id="ARBA00023002"/>
    </source>
</evidence>
<evidence type="ECO:0000256" key="6">
    <source>
        <dbReference type="SAM" id="Coils"/>
    </source>
</evidence>
<dbReference type="Pfam" id="PF00389">
    <property type="entry name" value="2-Hacid_dh"/>
    <property type="match status" value="1"/>
</dbReference>
<gene>
    <name evidence="8" type="ORF">HID58_021389</name>
</gene>
<organism evidence="8 9">
    <name type="scientific">Brassica napus</name>
    <name type="common">Rape</name>
    <dbReference type="NCBI Taxonomy" id="3708"/>
    <lineage>
        <taxon>Eukaryota</taxon>
        <taxon>Viridiplantae</taxon>
        <taxon>Streptophyta</taxon>
        <taxon>Embryophyta</taxon>
        <taxon>Tracheophyta</taxon>
        <taxon>Spermatophyta</taxon>
        <taxon>Magnoliopsida</taxon>
        <taxon>eudicotyledons</taxon>
        <taxon>Gunneridae</taxon>
        <taxon>Pentapetalae</taxon>
        <taxon>rosids</taxon>
        <taxon>malvids</taxon>
        <taxon>Brassicales</taxon>
        <taxon>Brassicaceae</taxon>
        <taxon>Brassiceae</taxon>
        <taxon>Brassica</taxon>
    </lineage>
</organism>
<dbReference type="InterPro" id="IPR006139">
    <property type="entry name" value="D-isomer_2_OHA_DH_cat_dom"/>
</dbReference>
<dbReference type="InterPro" id="IPR005801">
    <property type="entry name" value="ADC_synthase"/>
</dbReference>
<protein>
    <recommendedName>
        <fullName evidence="7">BHLH domain-containing protein</fullName>
    </recommendedName>
</protein>
<dbReference type="PANTHER" id="PTHR10996">
    <property type="entry name" value="2-HYDROXYACID DEHYDROGENASE-RELATED"/>
    <property type="match status" value="1"/>
</dbReference>
<feature type="domain" description="BHLH" evidence="7">
    <location>
        <begin position="88"/>
        <end position="140"/>
    </location>
</feature>
<dbReference type="Gene3D" id="3.40.50.720">
    <property type="entry name" value="NAD(P)-binding Rossmann-like Domain"/>
    <property type="match status" value="2"/>
</dbReference>
<dbReference type="PROSITE" id="PS50888">
    <property type="entry name" value="BHLH"/>
    <property type="match status" value="1"/>
</dbReference>
<accession>A0ABQ8CWH8</accession>
<dbReference type="Proteomes" id="UP000824890">
    <property type="component" value="Unassembled WGS sequence"/>
</dbReference>
<evidence type="ECO:0000256" key="3">
    <source>
        <dbReference type="ARBA" id="ARBA00023015"/>
    </source>
</evidence>
<keyword evidence="5" id="KW-0539">Nucleus</keyword>
<comment type="caution">
    <text evidence="8">The sequence shown here is derived from an EMBL/GenBank/DDBJ whole genome shotgun (WGS) entry which is preliminary data.</text>
</comment>
<evidence type="ECO:0000256" key="1">
    <source>
        <dbReference type="ARBA" id="ARBA00004123"/>
    </source>
</evidence>
<name>A0ABQ8CWH8_BRANA</name>
<dbReference type="CDD" id="cd18914">
    <property type="entry name" value="bHLH_AtORG2_like"/>
    <property type="match status" value="1"/>
</dbReference>
<dbReference type="InterPro" id="IPR006140">
    <property type="entry name" value="D-isomer_DH_NAD-bd"/>
</dbReference>
<sequence length="843" mass="93551">MYLNSHNHQQDKERHYPMAFPSSSSFTVDFAYENELDFSSLLTPSTLISFQDPNPTNPIIHTENDGRQRIRDTTVTDEIPKEDVEPKNKRVKHREIERQRRQEVTSLFKHLRYILPVQYVKGKRSSSDHVHEAVNYIKDLEKKIKEVSEKRDRFKRSITHPPPAGYCPIRSLAASCSSSSLSSYCSCVGDTHIDVKVRTCLVGIEIVVSCCFRHESCLSRVLQLLVQEQSFNVVSCISTRLHLRIIHTIVSEVEKGIEINFSELQEKIIKNMGTSIKSRFDLAASSLSVSTLAVLDLPTRMRTVTEAHKIVIWLASPVLVLQCSSATLIHYLTMTGDPSKEISVEWELFVAFYFAVPQSLGVHVLSKNHVLTKGVYYPAVEKALEMIKHKSSSLSKGVFARNSRIIMDSDINPIAWLAKLQSEGHDPYQLCLQPPGASAFIGNTIWCLHEALAAARPRAASTARDMEIECGLLIVSLTSRLLCIQLQLGTIHIVLSSHMEESSESPLVLVHRPPTLAYMDDHLSRNFRLLNAHLSPDPLPLFLSRHAASVTAFVNIGRLKIDAELLSHLPSLQLLVCTSVGTDHVDLAECKRRGIAVTNAGDAFSDDVADCAVGLLLSVLRRIPAGDRYVRSGNWSKPGQFQLGIKTKRYIVVGYRESVDKDENYLMNLVSGKRVGIIGLGSIGSRIAKRLEPFGCIISYNSRTQKQSIPYRYYSDVLSLAADNDVLVLCCSLTDQTRHVVNREVMESLGKEGVIINVGRGGLIDEEEMVKCLVEGVIGGAGLDVFEKEPQVPEELFGMDNVVLSPHAAVATPGALESVAEVAIANLKAFFSNQPLVSPVRLG</sequence>
<keyword evidence="3" id="KW-0805">Transcription regulation</keyword>